<feature type="region of interest" description="Disordered" evidence="2">
    <location>
        <begin position="530"/>
        <end position="698"/>
    </location>
</feature>
<keyword evidence="1" id="KW-0175">Coiled coil</keyword>
<dbReference type="eggNOG" id="KOG2402">
    <property type="taxonomic scope" value="Eukaryota"/>
</dbReference>
<feature type="compositionally biased region" description="Low complexity" evidence="2">
    <location>
        <begin position="451"/>
        <end position="463"/>
    </location>
</feature>
<feature type="compositionally biased region" description="Acidic residues" evidence="2">
    <location>
        <begin position="314"/>
        <end position="332"/>
    </location>
</feature>
<dbReference type="InterPro" id="IPR004343">
    <property type="entry name" value="Plus-3_dom"/>
</dbReference>
<dbReference type="SMART" id="SM00719">
    <property type="entry name" value="Plus3"/>
    <property type="match status" value="1"/>
</dbReference>
<dbReference type="OrthoDB" id="166375at2759"/>
<feature type="region of interest" description="Disordered" evidence="2">
    <location>
        <begin position="1"/>
        <end position="26"/>
    </location>
</feature>
<feature type="compositionally biased region" description="Acidic residues" evidence="2">
    <location>
        <begin position="418"/>
        <end position="437"/>
    </location>
</feature>
<keyword evidence="5" id="KW-1185">Reference proteome</keyword>
<protein>
    <recommendedName>
        <fullName evidence="3">Plus3 domain-containing protein</fullName>
    </recommendedName>
</protein>
<feature type="region of interest" description="Disordered" evidence="2">
    <location>
        <begin position="130"/>
        <end position="193"/>
    </location>
</feature>
<gene>
    <name evidence="4" type="ORF">THAOC_32985</name>
</gene>
<dbReference type="Proteomes" id="UP000266841">
    <property type="component" value="Unassembled WGS sequence"/>
</dbReference>
<feature type="compositionally biased region" description="Basic and acidic residues" evidence="2">
    <location>
        <begin position="530"/>
        <end position="548"/>
    </location>
</feature>
<feature type="compositionally biased region" description="Basic residues" evidence="2">
    <location>
        <begin position="389"/>
        <end position="413"/>
    </location>
</feature>
<feature type="coiled-coil region" evidence="1">
    <location>
        <begin position="876"/>
        <end position="939"/>
    </location>
</feature>
<feature type="domain" description="Plus3" evidence="3">
    <location>
        <begin position="699"/>
        <end position="839"/>
    </location>
</feature>
<feature type="region of interest" description="Disordered" evidence="2">
    <location>
        <begin position="229"/>
        <end position="503"/>
    </location>
</feature>
<reference evidence="4 5" key="1">
    <citation type="journal article" date="2012" name="Genome Biol.">
        <title>Genome and low-iron response of an oceanic diatom adapted to chronic iron limitation.</title>
        <authorList>
            <person name="Lommer M."/>
            <person name="Specht M."/>
            <person name="Roy A.S."/>
            <person name="Kraemer L."/>
            <person name="Andreson R."/>
            <person name="Gutowska M.A."/>
            <person name="Wolf J."/>
            <person name="Bergner S.V."/>
            <person name="Schilhabel M.B."/>
            <person name="Klostermeier U.C."/>
            <person name="Beiko R.G."/>
            <person name="Rosenstiel P."/>
            <person name="Hippler M."/>
            <person name="Laroche J."/>
        </authorList>
    </citation>
    <scope>NUCLEOTIDE SEQUENCE [LARGE SCALE GENOMIC DNA]</scope>
    <source>
        <strain evidence="4 5">CCMP1005</strain>
    </source>
</reference>
<evidence type="ECO:0000256" key="1">
    <source>
        <dbReference type="SAM" id="Coils"/>
    </source>
</evidence>
<feature type="compositionally biased region" description="Acidic residues" evidence="2">
    <location>
        <begin position="248"/>
        <end position="261"/>
    </location>
</feature>
<dbReference type="SUPFAM" id="SSF159042">
    <property type="entry name" value="Plus3-like"/>
    <property type="match status" value="1"/>
</dbReference>
<evidence type="ECO:0000259" key="3">
    <source>
        <dbReference type="PROSITE" id="PS51360"/>
    </source>
</evidence>
<evidence type="ECO:0000313" key="4">
    <source>
        <dbReference type="EMBL" id="EJK48237.1"/>
    </source>
</evidence>
<organism evidence="4 5">
    <name type="scientific">Thalassiosira oceanica</name>
    <name type="common">Marine diatom</name>
    <dbReference type="NCBI Taxonomy" id="159749"/>
    <lineage>
        <taxon>Eukaryota</taxon>
        <taxon>Sar</taxon>
        <taxon>Stramenopiles</taxon>
        <taxon>Ochrophyta</taxon>
        <taxon>Bacillariophyta</taxon>
        <taxon>Coscinodiscophyceae</taxon>
        <taxon>Thalassiosirophycidae</taxon>
        <taxon>Thalassiosirales</taxon>
        <taxon>Thalassiosiraceae</taxon>
        <taxon>Thalassiosira</taxon>
    </lineage>
</organism>
<dbReference type="PANTHER" id="PTHR23216:SF1">
    <property type="entry name" value="NUCLEOLAR AND COILED-BODY PHOSPHOPROTEIN 1"/>
    <property type="match status" value="1"/>
</dbReference>
<feature type="compositionally biased region" description="Basic and acidic residues" evidence="2">
    <location>
        <begin position="1032"/>
        <end position="1049"/>
    </location>
</feature>
<dbReference type="AlphaFoldDB" id="K0RNB2"/>
<dbReference type="InterPro" id="IPR039191">
    <property type="entry name" value="Nopp140-like"/>
</dbReference>
<evidence type="ECO:0000313" key="5">
    <source>
        <dbReference type="Proteomes" id="UP000266841"/>
    </source>
</evidence>
<feature type="compositionally biased region" description="Polar residues" evidence="2">
    <location>
        <begin position="139"/>
        <end position="152"/>
    </location>
</feature>
<dbReference type="OMA" id="CNEPFFE"/>
<name>K0RNB2_THAOC</name>
<feature type="region of interest" description="Disordered" evidence="2">
    <location>
        <begin position="1008"/>
        <end position="1067"/>
    </location>
</feature>
<feature type="compositionally biased region" description="Acidic residues" evidence="2">
    <location>
        <begin position="359"/>
        <end position="368"/>
    </location>
</feature>
<proteinExistence type="predicted"/>
<dbReference type="Pfam" id="PF03126">
    <property type="entry name" value="Plus-3"/>
    <property type="match status" value="1"/>
</dbReference>
<feature type="compositionally biased region" description="Basic and acidic residues" evidence="2">
    <location>
        <begin position="376"/>
        <end position="386"/>
    </location>
</feature>
<sequence>MAGPGRAVPDGTRNFTALTKDMGGRKSTLTRLLTRKSTGSSRAGVPPPMPPTALSCSLASGRALGSRLGLATCLLLPLWFCALSAPSVSPLLRSLAIGGFACGNEWAQEAREMGALLSCCGPEDYVSIESEHRQRRITPNRQTPGSSCTPASRHTRPQRPDRENSKAPAGFIGTSTPLTPTSSHGPYKETLPPSLPGVGRFLVLFRGGGGGGHPPCTRRRHAGEGQAFRGQAVGVDGNEAAEGVASEDSSEESSDDDDDDASPQLRVRMGKQLRAPSPVARKDSESSASVHKPVQRISNADHASFGECLHLDDSEPTLEEDESSSSSDDDDAPWSQPAARGQGKQLRPTPEQQEKKEESDMEQSSDEEVVTKPVAKKPEPVKETAKPKPAAKKAPAKKKPAAKKKKAAPKKKQPVFESSDEESEFDEEEDESEEEEYTPQPTKRRGRPARAAATKAAKSTAAAAKKDLSDSDTSEYESSSEEEEMDLDMETFDNNRLIKDEEDRKMLNKMSELDREAIFADRFEQLKKEADMKKAQKEVRRREREQKKASSKKTTKKRGASKAKAKPAPKKKKAKKDDDDMDTAGDAELAAEMAGKRRSARNLKKESKEIRKKKALNAIKERRASAKHAAPEEQSDSDDDYGGGDSDDDSDYDEGKPSMWQKLSKQQKKSQVDDISDDEGEDEEENRRDGIERRTEDADAELEDYHKVYIPRRRLMKLCNEPYFENAITNFYVRLGVGRDSKTQKPCYRLCKIVEVVTRDEYSFPQVENQPRVKTDKHLLLAFGQHTREYKMVQVSEKRPTAEDVKNLVGQLKTNRMNDEMLTKKGAAKLRKQHHNLVNNYVYTTEDIDRAVAEGKKLGKVSVNIAAEKTRVEIQVKGAEAAVADAKGRLQDAEVERMEADDAVVAMAEQKVEKAKEAVKEAEKRLQESIEEQNRLAKMDEQRMRKIKGSKKNQDWVKVNQRAKLANRNADFEAFKKEQLARQANQAEPKFDPYARRRVKPKNLWEVGGAKKSGVGGADEATGAGSGSKEAAPIERDDSKENDKRDGAQLKDGGPQQPQKWVLPRQSSNAFTFDDDLAIGGDIVLGGLGKKKALVRKRKGISLDEYQERKKSGTL</sequence>
<dbReference type="InterPro" id="IPR036128">
    <property type="entry name" value="Plus3-like_sf"/>
</dbReference>
<dbReference type="PROSITE" id="PS51360">
    <property type="entry name" value="PLUS3"/>
    <property type="match status" value="1"/>
</dbReference>
<feature type="compositionally biased region" description="Acidic residues" evidence="2">
    <location>
        <begin position="674"/>
        <end position="684"/>
    </location>
</feature>
<dbReference type="GO" id="GO:0003677">
    <property type="term" value="F:DNA binding"/>
    <property type="evidence" value="ECO:0007669"/>
    <property type="project" value="InterPro"/>
</dbReference>
<dbReference type="GO" id="GO:0005730">
    <property type="term" value="C:nucleolus"/>
    <property type="evidence" value="ECO:0007669"/>
    <property type="project" value="InterPro"/>
</dbReference>
<dbReference type="EMBL" id="AGNL01046098">
    <property type="protein sequence ID" value="EJK48237.1"/>
    <property type="molecule type" value="Genomic_DNA"/>
</dbReference>
<dbReference type="PANTHER" id="PTHR23216">
    <property type="entry name" value="NUCLEOLAR AND COILED-BODY PHOSPHOPROTEIN 1"/>
    <property type="match status" value="1"/>
</dbReference>
<feature type="compositionally biased region" description="Basic residues" evidence="2">
    <location>
        <begin position="549"/>
        <end position="574"/>
    </location>
</feature>
<comment type="caution">
    <text evidence="4">The sequence shown here is derived from an EMBL/GenBank/DDBJ whole genome shotgun (WGS) entry which is preliminary data.</text>
</comment>
<feature type="compositionally biased region" description="Acidic residues" evidence="2">
    <location>
        <begin position="470"/>
        <end position="491"/>
    </location>
</feature>
<evidence type="ECO:0000256" key="2">
    <source>
        <dbReference type="SAM" id="MobiDB-lite"/>
    </source>
</evidence>
<dbReference type="Gene3D" id="3.90.70.200">
    <property type="entry name" value="Plus-3 domain"/>
    <property type="match status" value="1"/>
</dbReference>
<feature type="compositionally biased region" description="Acidic residues" evidence="2">
    <location>
        <begin position="633"/>
        <end position="652"/>
    </location>
</feature>
<feature type="compositionally biased region" description="Polar residues" evidence="2">
    <location>
        <begin position="173"/>
        <end position="184"/>
    </location>
</feature>
<feature type="compositionally biased region" description="Basic and acidic residues" evidence="2">
    <location>
        <begin position="685"/>
        <end position="698"/>
    </location>
</feature>
<accession>K0RNB2</accession>